<proteinExistence type="predicted"/>
<reference evidence="2 3" key="1">
    <citation type="submission" date="2020-01" db="EMBL/GenBank/DDBJ databases">
        <title>Rhizobium genotypes associated with high levels of biological nitrogen fixation by grain legumes in a temperate-maritime cropping system.</title>
        <authorList>
            <person name="Maluk M."/>
            <person name="Francesc Ferrando Molina F."/>
            <person name="Lopez Del Egido L."/>
            <person name="Lafos M."/>
            <person name="Langarica-Fuentes A."/>
            <person name="Gebre Yohannes G."/>
            <person name="Young M.W."/>
            <person name="Martin P."/>
            <person name="Gantlett R."/>
            <person name="Kenicer G."/>
            <person name="Hawes C."/>
            <person name="Begg G.S."/>
            <person name="Quilliam R.S."/>
            <person name="Squire G.R."/>
            <person name="Poole P.S."/>
            <person name="Young P.W."/>
            <person name="Iannetta P.M."/>
            <person name="James E.K."/>
        </authorList>
    </citation>
    <scope>NUCLEOTIDE SEQUENCE [LARGE SCALE GENOMIC DNA]</scope>
    <source>
        <strain evidence="2 3">JHI944</strain>
    </source>
</reference>
<dbReference type="GO" id="GO:0140291">
    <property type="term" value="P:peptidyl-glutamate ADP-deribosylation"/>
    <property type="evidence" value="ECO:0007669"/>
    <property type="project" value="TreeGrafter"/>
</dbReference>
<dbReference type="InterPro" id="IPR043472">
    <property type="entry name" value="Macro_dom-like"/>
</dbReference>
<dbReference type="PANTHER" id="PTHR12521">
    <property type="entry name" value="PROTEIN C6ORF130"/>
    <property type="match status" value="1"/>
</dbReference>
<protein>
    <submittedName>
        <fullName evidence="2">Appr-1-p processing protein</fullName>
    </submittedName>
</protein>
<dbReference type="PROSITE" id="PS51154">
    <property type="entry name" value="MACRO"/>
    <property type="match status" value="1"/>
</dbReference>
<dbReference type="SMART" id="SM00506">
    <property type="entry name" value="A1pp"/>
    <property type="match status" value="1"/>
</dbReference>
<dbReference type="Proteomes" id="UP000471409">
    <property type="component" value="Unassembled WGS sequence"/>
</dbReference>
<accession>A0A6P0DRW7</accession>
<name>A0A6P0DRW7_RHILE</name>
<dbReference type="CDD" id="cd02901">
    <property type="entry name" value="Macro_Poa1p-like"/>
    <property type="match status" value="1"/>
</dbReference>
<dbReference type="Gene3D" id="3.40.220.10">
    <property type="entry name" value="Leucine Aminopeptidase, subunit E, domain 1"/>
    <property type="match status" value="1"/>
</dbReference>
<comment type="caution">
    <text evidence="2">The sequence shown here is derived from an EMBL/GenBank/DDBJ whole genome shotgun (WGS) entry which is preliminary data.</text>
</comment>
<gene>
    <name evidence="2" type="ORF">GUK36_33795</name>
</gene>
<organism evidence="2 3">
    <name type="scientific">Rhizobium leguminosarum</name>
    <dbReference type="NCBI Taxonomy" id="384"/>
    <lineage>
        <taxon>Bacteria</taxon>
        <taxon>Pseudomonadati</taxon>
        <taxon>Pseudomonadota</taxon>
        <taxon>Alphaproteobacteria</taxon>
        <taxon>Hyphomicrobiales</taxon>
        <taxon>Rhizobiaceae</taxon>
        <taxon>Rhizobium/Agrobacterium group</taxon>
        <taxon>Rhizobium</taxon>
    </lineage>
</organism>
<sequence length="347" mass="39470">MALIFKSGDMFEEPAEAIVNTVNCVGVMGKGVALEFKRRWPENFRAYKRLCDKHDLRPGKVYVHENTGMFHADGRKFLINFPTKDHWRAKSKIEFIEAGLDDFVEQVSRLKIRSVVLPPLGCGNGGLDWRDVKPLITKKLSRVADVDFIVFVPEGEKDAIEAVRASTVRMTFERAVLLKAFNDLAVHFDGSLTRITMQKLVYFLQELGVDFGLPFARNEFGPYSENLREAFIAMERQDLISGFITGVRQTTVTKEGLRWAEDFLSRNDRVRAEQLIAALSRLVEGYESPYGLELLSSVHFVANYEEIKGVDAIVDTLGNWSKRKSLEFDSKMIGVAIDRLTEDRLLH</sequence>
<comment type="catalytic activity">
    <reaction evidence="1">
        <text>an N-(ADP-alpha-D-ribosyl)-thymidine in DNA + H2O = a thymidine in DNA + ADP-D-ribose</text>
        <dbReference type="Rhea" id="RHEA:71655"/>
        <dbReference type="Rhea" id="RHEA-COMP:13556"/>
        <dbReference type="Rhea" id="RHEA-COMP:18051"/>
        <dbReference type="ChEBI" id="CHEBI:15377"/>
        <dbReference type="ChEBI" id="CHEBI:57967"/>
        <dbReference type="ChEBI" id="CHEBI:137386"/>
        <dbReference type="ChEBI" id="CHEBI:191199"/>
    </reaction>
    <physiologicalReaction direction="left-to-right" evidence="1">
        <dbReference type="Rhea" id="RHEA:71656"/>
    </physiologicalReaction>
</comment>
<dbReference type="SUPFAM" id="SSF52949">
    <property type="entry name" value="Macro domain-like"/>
    <property type="match status" value="1"/>
</dbReference>
<dbReference type="InterPro" id="IPR050892">
    <property type="entry name" value="ADP-ribose_metab_enzymes"/>
</dbReference>
<dbReference type="EMBL" id="WXXP01000025">
    <property type="protein sequence ID" value="NEK54361.1"/>
    <property type="molecule type" value="Genomic_DNA"/>
</dbReference>
<dbReference type="RefSeq" id="WP_164000349.1">
    <property type="nucleotide sequence ID" value="NZ_JAAXCH010000019.1"/>
</dbReference>
<dbReference type="PANTHER" id="PTHR12521:SF0">
    <property type="entry name" value="ADP-RIBOSE GLYCOHYDROLASE OARD1"/>
    <property type="match status" value="1"/>
</dbReference>
<dbReference type="Pfam" id="PF01661">
    <property type="entry name" value="Macro"/>
    <property type="match status" value="1"/>
</dbReference>
<dbReference type="AlphaFoldDB" id="A0A6P0DRW7"/>
<evidence type="ECO:0000256" key="1">
    <source>
        <dbReference type="ARBA" id="ARBA00035885"/>
    </source>
</evidence>
<dbReference type="InterPro" id="IPR002589">
    <property type="entry name" value="Macro_dom"/>
</dbReference>
<evidence type="ECO:0000313" key="2">
    <source>
        <dbReference type="EMBL" id="NEK54361.1"/>
    </source>
</evidence>
<evidence type="ECO:0000313" key="3">
    <source>
        <dbReference type="Proteomes" id="UP000471409"/>
    </source>
</evidence>